<proteinExistence type="predicted"/>
<evidence type="ECO:0000259" key="5">
    <source>
        <dbReference type="PROSITE" id="PS50977"/>
    </source>
</evidence>
<dbReference type="PANTHER" id="PTHR30055">
    <property type="entry name" value="HTH-TYPE TRANSCRIPTIONAL REGULATOR RUTR"/>
    <property type="match status" value="1"/>
</dbReference>
<evidence type="ECO:0000256" key="2">
    <source>
        <dbReference type="ARBA" id="ARBA00023125"/>
    </source>
</evidence>
<dbReference type="InterPro" id="IPR036271">
    <property type="entry name" value="Tet_transcr_reg_TetR-rel_C_sf"/>
</dbReference>
<keyword evidence="2 4" id="KW-0238">DNA-binding</keyword>
<comment type="caution">
    <text evidence="6">The sequence shown here is derived from an EMBL/GenBank/DDBJ whole genome shotgun (WGS) entry which is preliminary data.</text>
</comment>
<accession>A0ABV7TF39</accession>
<evidence type="ECO:0000256" key="1">
    <source>
        <dbReference type="ARBA" id="ARBA00023015"/>
    </source>
</evidence>
<dbReference type="Pfam" id="PF00440">
    <property type="entry name" value="TetR_N"/>
    <property type="match status" value="1"/>
</dbReference>
<evidence type="ECO:0000313" key="6">
    <source>
        <dbReference type="EMBL" id="MFC3613616.1"/>
    </source>
</evidence>
<name>A0ABV7TF39_9RHOB</name>
<feature type="DNA-binding region" description="H-T-H motif" evidence="4">
    <location>
        <begin position="27"/>
        <end position="46"/>
    </location>
</feature>
<dbReference type="EMBL" id="JBHRXI010000006">
    <property type="protein sequence ID" value="MFC3613616.1"/>
    <property type="molecule type" value="Genomic_DNA"/>
</dbReference>
<feature type="domain" description="HTH tetR-type" evidence="5">
    <location>
        <begin position="4"/>
        <end position="64"/>
    </location>
</feature>
<dbReference type="SUPFAM" id="SSF46689">
    <property type="entry name" value="Homeodomain-like"/>
    <property type="match status" value="1"/>
</dbReference>
<gene>
    <name evidence="6" type="ORF">ACFORG_07570</name>
</gene>
<dbReference type="InterPro" id="IPR050109">
    <property type="entry name" value="HTH-type_TetR-like_transc_reg"/>
</dbReference>
<reference evidence="7" key="1">
    <citation type="journal article" date="2019" name="Int. J. Syst. Evol. Microbiol.">
        <title>The Global Catalogue of Microorganisms (GCM) 10K type strain sequencing project: providing services to taxonomists for standard genome sequencing and annotation.</title>
        <authorList>
            <consortium name="The Broad Institute Genomics Platform"/>
            <consortium name="The Broad Institute Genome Sequencing Center for Infectious Disease"/>
            <person name="Wu L."/>
            <person name="Ma J."/>
        </authorList>
    </citation>
    <scope>NUCLEOTIDE SEQUENCE [LARGE SCALE GENOMIC DNA]</scope>
    <source>
        <strain evidence="7">KCTC 42911</strain>
    </source>
</reference>
<dbReference type="InterPro" id="IPR009057">
    <property type="entry name" value="Homeodomain-like_sf"/>
</dbReference>
<keyword evidence="1" id="KW-0805">Transcription regulation</keyword>
<keyword evidence="7" id="KW-1185">Reference proteome</keyword>
<dbReference type="InterPro" id="IPR001647">
    <property type="entry name" value="HTH_TetR"/>
</dbReference>
<dbReference type="PRINTS" id="PR00455">
    <property type="entry name" value="HTHTETR"/>
</dbReference>
<dbReference type="Gene3D" id="1.10.357.10">
    <property type="entry name" value="Tetracycline Repressor, domain 2"/>
    <property type="match status" value="1"/>
</dbReference>
<organism evidence="6 7">
    <name type="scientific">Lutimaribacter marinistellae</name>
    <dbReference type="NCBI Taxonomy" id="1820329"/>
    <lineage>
        <taxon>Bacteria</taxon>
        <taxon>Pseudomonadati</taxon>
        <taxon>Pseudomonadota</taxon>
        <taxon>Alphaproteobacteria</taxon>
        <taxon>Rhodobacterales</taxon>
        <taxon>Roseobacteraceae</taxon>
        <taxon>Lutimaribacter</taxon>
    </lineage>
</organism>
<dbReference type="PANTHER" id="PTHR30055:SF234">
    <property type="entry name" value="HTH-TYPE TRANSCRIPTIONAL REGULATOR BETI"/>
    <property type="match status" value="1"/>
</dbReference>
<evidence type="ECO:0000256" key="4">
    <source>
        <dbReference type="PROSITE-ProRule" id="PRU00335"/>
    </source>
</evidence>
<evidence type="ECO:0000313" key="7">
    <source>
        <dbReference type="Proteomes" id="UP001595629"/>
    </source>
</evidence>
<dbReference type="PROSITE" id="PS50977">
    <property type="entry name" value="HTH_TETR_2"/>
    <property type="match status" value="1"/>
</dbReference>
<dbReference type="RefSeq" id="WP_386734802.1">
    <property type="nucleotide sequence ID" value="NZ_JBHRXI010000006.1"/>
</dbReference>
<dbReference type="Proteomes" id="UP001595629">
    <property type="component" value="Unassembled WGS sequence"/>
</dbReference>
<sequence length="190" mass="21109">MPAQDRKTVILDATEALLMEIGNAELTMRKVAARAGISLGNLQYHFPTREHLLLALLLRFLEPYEANLDRRHATDGTSDLTGALRRLFLEVLTHPDFDRYSIIFKEIWAAANHSDDIRAAVDAYYVRLADFYRSAVIEAGGTRSQADRAVLVLLPLLEGSCITRKALDTPAEILATAWADTFTLILGPEG</sequence>
<protein>
    <submittedName>
        <fullName evidence="6">TetR/AcrR family transcriptional regulator</fullName>
    </submittedName>
</protein>
<keyword evidence="3" id="KW-0804">Transcription</keyword>
<evidence type="ECO:0000256" key="3">
    <source>
        <dbReference type="ARBA" id="ARBA00023163"/>
    </source>
</evidence>
<dbReference type="SUPFAM" id="SSF48498">
    <property type="entry name" value="Tetracyclin repressor-like, C-terminal domain"/>
    <property type="match status" value="1"/>
</dbReference>